<dbReference type="AlphaFoldDB" id="A0A2T2XHY6"/>
<sequence>MRNRQPTVSVQPIEDGAFSPQAALCRALWDLLIALLGLLWRVSVRLLALAVIVAGYAVMFFAFLLIFAVLFSLMG</sequence>
<name>A0A2T2XHY6_9FIRM</name>
<feature type="transmembrane region" description="Helical" evidence="1">
    <location>
        <begin position="46"/>
        <end position="73"/>
    </location>
</feature>
<dbReference type="Proteomes" id="UP000242972">
    <property type="component" value="Unassembled WGS sequence"/>
</dbReference>
<protein>
    <submittedName>
        <fullName evidence="2">Uncharacterized protein</fullName>
    </submittedName>
</protein>
<dbReference type="EMBL" id="PXYW01000012">
    <property type="protein sequence ID" value="PSR34135.1"/>
    <property type="molecule type" value="Genomic_DNA"/>
</dbReference>
<keyword evidence="1" id="KW-0472">Membrane</keyword>
<evidence type="ECO:0000256" key="1">
    <source>
        <dbReference type="SAM" id="Phobius"/>
    </source>
</evidence>
<proteinExistence type="predicted"/>
<keyword evidence="1" id="KW-1133">Transmembrane helix</keyword>
<evidence type="ECO:0000313" key="3">
    <source>
        <dbReference type="Proteomes" id="UP000242972"/>
    </source>
</evidence>
<gene>
    <name evidence="2" type="ORF">C7B46_06990</name>
</gene>
<accession>A0A2T2XHY6</accession>
<reference evidence="2 3" key="1">
    <citation type="journal article" date="2014" name="BMC Genomics">
        <title>Comparison of environmental and isolate Sulfobacillus genomes reveals diverse carbon, sulfur, nitrogen, and hydrogen metabolisms.</title>
        <authorList>
            <person name="Justice N.B."/>
            <person name="Norman A."/>
            <person name="Brown C.T."/>
            <person name="Singh A."/>
            <person name="Thomas B.C."/>
            <person name="Banfield J.F."/>
        </authorList>
    </citation>
    <scope>NUCLEOTIDE SEQUENCE [LARGE SCALE GENOMIC DNA]</scope>
    <source>
        <strain evidence="2">AMDSBA4</strain>
    </source>
</reference>
<comment type="caution">
    <text evidence="2">The sequence shown here is derived from an EMBL/GenBank/DDBJ whole genome shotgun (WGS) entry which is preliminary data.</text>
</comment>
<organism evidence="2 3">
    <name type="scientific">Sulfobacillus benefaciens</name>
    <dbReference type="NCBI Taxonomy" id="453960"/>
    <lineage>
        <taxon>Bacteria</taxon>
        <taxon>Bacillati</taxon>
        <taxon>Bacillota</taxon>
        <taxon>Clostridia</taxon>
        <taxon>Eubacteriales</taxon>
        <taxon>Clostridiales Family XVII. Incertae Sedis</taxon>
        <taxon>Sulfobacillus</taxon>
    </lineage>
</organism>
<keyword evidence="1" id="KW-0812">Transmembrane</keyword>
<evidence type="ECO:0000313" key="2">
    <source>
        <dbReference type="EMBL" id="PSR34135.1"/>
    </source>
</evidence>